<dbReference type="GO" id="GO:0004497">
    <property type="term" value="F:monooxygenase activity"/>
    <property type="evidence" value="ECO:0007669"/>
    <property type="project" value="UniProtKB-KW"/>
</dbReference>
<evidence type="ECO:0000256" key="2">
    <source>
        <dbReference type="SAM" id="SignalP"/>
    </source>
</evidence>
<feature type="region of interest" description="Disordered" evidence="1">
    <location>
        <begin position="205"/>
        <end position="226"/>
    </location>
</feature>
<evidence type="ECO:0000256" key="1">
    <source>
        <dbReference type="SAM" id="MobiDB-lite"/>
    </source>
</evidence>
<evidence type="ECO:0000313" key="3">
    <source>
        <dbReference type="EMBL" id="KAF1991329.1"/>
    </source>
</evidence>
<dbReference type="AlphaFoldDB" id="A0A6G1HE81"/>
<feature type="chain" id="PRO_5026212107" evidence="2">
    <location>
        <begin position="23"/>
        <end position="226"/>
    </location>
</feature>
<dbReference type="Proteomes" id="UP000800041">
    <property type="component" value="Unassembled WGS sequence"/>
</dbReference>
<proteinExistence type="predicted"/>
<feature type="non-terminal residue" evidence="3">
    <location>
        <position position="226"/>
    </location>
</feature>
<reference evidence="3" key="1">
    <citation type="journal article" date="2020" name="Stud. Mycol.">
        <title>101 Dothideomycetes genomes: a test case for predicting lifestyles and emergence of pathogens.</title>
        <authorList>
            <person name="Haridas S."/>
            <person name="Albert R."/>
            <person name="Binder M."/>
            <person name="Bloem J."/>
            <person name="Labutti K."/>
            <person name="Salamov A."/>
            <person name="Andreopoulos B."/>
            <person name="Baker S."/>
            <person name="Barry K."/>
            <person name="Bills G."/>
            <person name="Bluhm B."/>
            <person name="Cannon C."/>
            <person name="Castanera R."/>
            <person name="Culley D."/>
            <person name="Daum C."/>
            <person name="Ezra D."/>
            <person name="Gonzalez J."/>
            <person name="Henrissat B."/>
            <person name="Kuo A."/>
            <person name="Liang C."/>
            <person name="Lipzen A."/>
            <person name="Lutzoni F."/>
            <person name="Magnuson J."/>
            <person name="Mondo S."/>
            <person name="Nolan M."/>
            <person name="Ohm R."/>
            <person name="Pangilinan J."/>
            <person name="Park H.-J."/>
            <person name="Ramirez L."/>
            <person name="Alfaro M."/>
            <person name="Sun H."/>
            <person name="Tritt A."/>
            <person name="Yoshinaga Y."/>
            <person name="Zwiers L.-H."/>
            <person name="Turgeon B."/>
            <person name="Goodwin S."/>
            <person name="Spatafora J."/>
            <person name="Crous P."/>
            <person name="Grigoriev I."/>
        </authorList>
    </citation>
    <scope>NUCLEOTIDE SEQUENCE</scope>
    <source>
        <strain evidence="3">CBS 113979</strain>
    </source>
</reference>
<name>A0A6G1HE81_9PEZI</name>
<dbReference type="Gene3D" id="2.70.50.70">
    <property type="match status" value="1"/>
</dbReference>
<gene>
    <name evidence="3" type="ORF">K402DRAFT_322470</name>
</gene>
<keyword evidence="2" id="KW-0732">Signal</keyword>
<dbReference type="PANTHER" id="PTHR36182">
    <property type="entry name" value="PROTEIN, PUTATIVE (AFU_ORTHOLOGUE AFUA_6G10930)-RELATED"/>
    <property type="match status" value="1"/>
</dbReference>
<evidence type="ECO:0000313" key="4">
    <source>
        <dbReference type="Proteomes" id="UP000800041"/>
    </source>
</evidence>
<organism evidence="3 4">
    <name type="scientific">Aulographum hederae CBS 113979</name>
    <dbReference type="NCBI Taxonomy" id="1176131"/>
    <lineage>
        <taxon>Eukaryota</taxon>
        <taxon>Fungi</taxon>
        <taxon>Dikarya</taxon>
        <taxon>Ascomycota</taxon>
        <taxon>Pezizomycotina</taxon>
        <taxon>Dothideomycetes</taxon>
        <taxon>Pleosporomycetidae</taxon>
        <taxon>Aulographales</taxon>
        <taxon>Aulographaceae</taxon>
    </lineage>
</organism>
<keyword evidence="3" id="KW-0503">Monooxygenase</keyword>
<accession>A0A6G1HE81</accession>
<dbReference type="EMBL" id="ML977139">
    <property type="protein sequence ID" value="KAF1991329.1"/>
    <property type="molecule type" value="Genomic_DNA"/>
</dbReference>
<dbReference type="OrthoDB" id="2342176at2759"/>
<protein>
    <submittedName>
        <fullName evidence="3">Lytic polysaccharide monooxygenase</fullName>
    </submittedName>
</protein>
<keyword evidence="3" id="KW-0560">Oxidoreductase</keyword>
<dbReference type="PANTHER" id="PTHR36182:SF1">
    <property type="entry name" value="PROTEIN, PUTATIVE (AFU_ORTHOLOGUE AFUA_6G10930)-RELATED"/>
    <property type="match status" value="1"/>
</dbReference>
<sequence length="226" mass="24396">MTLIKRTSALLCTICLIPLAAAHFQMVDPLPFRSPKDTELTSSQVDYDITSPLAADGSNYPCKGYQNDENKRTTRTYTVGQSYTMQLSGGASHSGGSCQISLSYDNGATFKVIKSIIGGCPSGEYGYNFTVPTFAPQQTAVFAWTWLNHEGNREFYMDCAQVDIVGDNSGTSSDVKREAASMDDLPNICVANLAEVNGCRTPEGIDPVFPHPGDDVEFGDGMSENS</sequence>
<feature type="signal peptide" evidence="2">
    <location>
        <begin position="1"/>
        <end position="22"/>
    </location>
</feature>
<keyword evidence="4" id="KW-1185">Reference proteome</keyword>